<evidence type="ECO:0008006" key="3">
    <source>
        <dbReference type="Google" id="ProtNLM"/>
    </source>
</evidence>
<sequence length="107" mass="11935">MTIAPQNLSDPLVRSLALAINTGDREGFLSLLTDDATLSDDGSDRDLRQWIDKEIFTAGGHMDVRSESDGGRSLIADFRNDTWGEMRTAWRFEMTDGRISRIETGQA</sequence>
<gene>
    <name evidence="1" type="ORF">JO379_006170</name>
</gene>
<name>A0ABS4YDA0_9ACTN</name>
<dbReference type="Gene3D" id="3.10.450.50">
    <property type="match status" value="1"/>
</dbReference>
<dbReference type="EMBL" id="JAGIOH010000001">
    <property type="protein sequence ID" value="MBP2406701.1"/>
    <property type="molecule type" value="Genomic_DNA"/>
</dbReference>
<proteinExistence type="predicted"/>
<dbReference type="RefSeq" id="WP_130880884.1">
    <property type="nucleotide sequence ID" value="NZ_JAGIOH010000001.1"/>
</dbReference>
<keyword evidence="2" id="KW-1185">Reference proteome</keyword>
<dbReference type="Proteomes" id="UP001519291">
    <property type="component" value="Unassembled WGS sequence"/>
</dbReference>
<protein>
    <recommendedName>
        <fullName evidence="3">Nuclear transport factor 2 family protein</fullName>
    </recommendedName>
</protein>
<reference evidence="1 2" key="1">
    <citation type="submission" date="2021-03" db="EMBL/GenBank/DDBJ databases">
        <title>Sequencing the genomes of 1000 actinobacteria strains.</title>
        <authorList>
            <person name="Klenk H.-P."/>
        </authorList>
    </citation>
    <scope>NUCLEOTIDE SEQUENCE [LARGE SCALE GENOMIC DNA]</scope>
    <source>
        <strain evidence="1 2">DSM 41480</strain>
    </source>
</reference>
<evidence type="ECO:0000313" key="1">
    <source>
        <dbReference type="EMBL" id="MBP2406701.1"/>
    </source>
</evidence>
<dbReference type="InterPro" id="IPR032710">
    <property type="entry name" value="NTF2-like_dom_sf"/>
</dbReference>
<dbReference type="GeneID" id="91573011"/>
<evidence type="ECO:0000313" key="2">
    <source>
        <dbReference type="Proteomes" id="UP001519291"/>
    </source>
</evidence>
<comment type="caution">
    <text evidence="1">The sequence shown here is derived from an EMBL/GenBank/DDBJ whole genome shotgun (WGS) entry which is preliminary data.</text>
</comment>
<organism evidence="1 2">
    <name type="scientific">Streptomyces syringium</name>
    <dbReference type="NCBI Taxonomy" id="76729"/>
    <lineage>
        <taxon>Bacteria</taxon>
        <taxon>Bacillati</taxon>
        <taxon>Actinomycetota</taxon>
        <taxon>Actinomycetes</taxon>
        <taxon>Kitasatosporales</taxon>
        <taxon>Streptomycetaceae</taxon>
        <taxon>Streptomyces</taxon>
    </lineage>
</organism>
<dbReference type="SUPFAM" id="SSF54427">
    <property type="entry name" value="NTF2-like"/>
    <property type="match status" value="1"/>
</dbReference>
<accession>A0ABS4YDA0</accession>